<protein>
    <submittedName>
        <fullName evidence="3">Uncharacterized protein</fullName>
    </submittedName>
</protein>
<organism evidence="3 4">
    <name type="scientific">Psophocarpus tetragonolobus</name>
    <name type="common">Winged bean</name>
    <name type="synonym">Dolichos tetragonolobus</name>
    <dbReference type="NCBI Taxonomy" id="3891"/>
    <lineage>
        <taxon>Eukaryota</taxon>
        <taxon>Viridiplantae</taxon>
        <taxon>Streptophyta</taxon>
        <taxon>Embryophyta</taxon>
        <taxon>Tracheophyta</taxon>
        <taxon>Spermatophyta</taxon>
        <taxon>Magnoliopsida</taxon>
        <taxon>eudicotyledons</taxon>
        <taxon>Gunneridae</taxon>
        <taxon>Pentapetalae</taxon>
        <taxon>rosids</taxon>
        <taxon>fabids</taxon>
        <taxon>Fabales</taxon>
        <taxon>Fabaceae</taxon>
        <taxon>Papilionoideae</taxon>
        <taxon>50 kb inversion clade</taxon>
        <taxon>NPAAA clade</taxon>
        <taxon>indigoferoid/millettioid clade</taxon>
        <taxon>Phaseoleae</taxon>
        <taxon>Psophocarpus</taxon>
    </lineage>
</organism>
<dbReference type="EMBL" id="JAYMYS010000001">
    <property type="protein sequence ID" value="KAK7411631.1"/>
    <property type="molecule type" value="Genomic_DNA"/>
</dbReference>
<evidence type="ECO:0000256" key="1">
    <source>
        <dbReference type="SAM" id="MobiDB-lite"/>
    </source>
</evidence>
<accession>A0AAN9XVL4</accession>
<feature type="region of interest" description="Disordered" evidence="1">
    <location>
        <begin position="45"/>
        <end position="70"/>
    </location>
</feature>
<name>A0AAN9XVL4_PSOTE</name>
<dbReference type="AlphaFoldDB" id="A0AAN9XVL4"/>
<reference evidence="3 4" key="1">
    <citation type="submission" date="2024-01" db="EMBL/GenBank/DDBJ databases">
        <title>The genomes of 5 underutilized Papilionoideae crops provide insights into root nodulation and disease resistanc.</title>
        <authorList>
            <person name="Jiang F."/>
        </authorList>
    </citation>
    <scope>NUCLEOTIDE SEQUENCE [LARGE SCALE GENOMIC DNA]</scope>
    <source>
        <strain evidence="3">DUOXIRENSHENG_FW03</strain>
        <tissue evidence="3">Leaves</tissue>
    </source>
</reference>
<evidence type="ECO:0000313" key="4">
    <source>
        <dbReference type="Proteomes" id="UP001386955"/>
    </source>
</evidence>
<gene>
    <name evidence="3" type="ORF">VNO78_03066</name>
</gene>
<keyword evidence="2" id="KW-0732">Signal</keyword>
<feature type="chain" id="PRO_5043039289" evidence="2">
    <location>
        <begin position="18"/>
        <end position="70"/>
    </location>
</feature>
<feature type="signal peptide" evidence="2">
    <location>
        <begin position="1"/>
        <end position="17"/>
    </location>
</feature>
<feature type="compositionally biased region" description="Basic and acidic residues" evidence="1">
    <location>
        <begin position="48"/>
        <end position="70"/>
    </location>
</feature>
<proteinExistence type="predicted"/>
<dbReference type="Proteomes" id="UP001386955">
    <property type="component" value="Unassembled WGS sequence"/>
</dbReference>
<evidence type="ECO:0000256" key="2">
    <source>
        <dbReference type="SAM" id="SignalP"/>
    </source>
</evidence>
<comment type="caution">
    <text evidence="3">The sequence shown here is derived from an EMBL/GenBank/DDBJ whole genome shotgun (WGS) entry which is preliminary data.</text>
</comment>
<evidence type="ECO:0000313" key="3">
    <source>
        <dbReference type="EMBL" id="KAK7411631.1"/>
    </source>
</evidence>
<sequence length="70" mass="7858">MVLFLCMLFTFSAKAIATTSIAGYGDVMGQSRRLLGIERRPPCKRGRKTAEVEGQGDLKHRSDDPRCHNY</sequence>
<keyword evidence="4" id="KW-1185">Reference proteome</keyword>